<gene>
    <name evidence="2" type="ORF">OSB04_013079</name>
</gene>
<reference evidence="2" key="1">
    <citation type="submission" date="2023-03" db="EMBL/GenBank/DDBJ databases">
        <title>Chromosome-scale reference genome and RAD-based genetic map of yellow starthistle (Centaurea solstitialis) reveal putative structural variation and QTLs associated with invader traits.</title>
        <authorList>
            <person name="Reatini B."/>
            <person name="Cang F.A."/>
            <person name="Jiang Q."/>
            <person name="Mckibben M.T.W."/>
            <person name="Barker M.S."/>
            <person name="Rieseberg L.H."/>
            <person name="Dlugosch K.M."/>
        </authorList>
    </citation>
    <scope>NUCLEOTIDE SEQUENCE</scope>
    <source>
        <strain evidence="2">CAN-66</strain>
        <tissue evidence="2">Leaf</tissue>
    </source>
</reference>
<dbReference type="EMBL" id="JARYMX010000003">
    <property type="protein sequence ID" value="KAJ9558465.1"/>
    <property type="molecule type" value="Genomic_DNA"/>
</dbReference>
<dbReference type="Proteomes" id="UP001172457">
    <property type="component" value="Chromosome 3"/>
</dbReference>
<sequence length="105" mass="11362">MSGDLRLLPPVTFDVLRPPPSSPAMSNNMRLLATSASLFGDVRRPPPPSSAMSSDLRLLPPATSDVWRPPPPSPTMSGDLRLLLLTTSDLKTINSLPVNLFLCRN</sequence>
<name>A0AA38TCJ2_9ASTR</name>
<evidence type="ECO:0000256" key="1">
    <source>
        <dbReference type="SAM" id="MobiDB-lite"/>
    </source>
</evidence>
<dbReference type="AlphaFoldDB" id="A0AA38TCJ2"/>
<protein>
    <submittedName>
        <fullName evidence="2">Uncharacterized protein</fullName>
    </submittedName>
</protein>
<evidence type="ECO:0000313" key="3">
    <source>
        <dbReference type="Proteomes" id="UP001172457"/>
    </source>
</evidence>
<comment type="caution">
    <text evidence="2">The sequence shown here is derived from an EMBL/GenBank/DDBJ whole genome shotgun (WGS) entry which is preliminary data.</text>
</comment>
<organism evidence="2 3">
    <name type="scientific">Centaurea solstitialis</name>
    <name type="common">yellow star-thistle</name>
    <dbReference type="NCBI Taxonomy" id="347529"/>
    <lineage>
        <taxon>Eukaryota</taxon>
        <taxon>Viridiplantae</taxon>
        <taxon>Streptophyta</taxon>
        <taxon>Embryophyta</taxon>
        <taxon>Tracheophyta</taxon>
        <taxon>Spermatophyta</taxon>
        <taxon>Magnoliopsida</taxon>
        <taxon>eudicotyledons</taxon>
        <taxon>Gunneridae</taxon>
        <taxon>Pentapetalae</taxon>
        <taxon>asterids</taxon>
        <taxon>campanulids</taxon>
        <taxon>Asterales</taxon>
        <taxon>Asteraceae</taxon>
        <taxon>Carduoideae</taxon>
        <taxon>Cardueae</taxon>
        <taxon>Centaureinae</taxon>
        <taxon>Centaurea</taxon>
    </lineage>
</organism>
<feature type="region of interest" description="Disordered" evidence="1">
    <location>
        <begin position="40"/>
        <end position="73"/>
    </location>
</feature>
<keyword evidence="3" id="KW-1185">Reference proteome</keyword>
<accession>A0AA38TCJ2</accession>
<evidence type="ECO:0000313" key="2">
    <source>
        <dbReference type="EMBL" id="KAJ9558465.1"/>
    </source>
</evidence>
<proteinExistence type="predicted"/>